<comment type="caution">
    <text evidence="1">The sequence shown here is derived from an EMBL/GenBank/DDBJ whole genome shotgun (WGS) entry which is preliminary data.</text>
</comment>
<proteinExistence type="predicted"/>
<reference evidence="2" key="1">
    <citation type="submission" date="2016-06" db="EMBL/GenBank/DDBJ databases">
        <title>Parallel loss of symbiosis genes in relatives of nitrogen-fixing non-legume Parasponia.</title>
        <authorList>
            <person name="Van Velzen R."/>
            <person name="Holmer R."/>
            <person name="Bu F."/>
            <person name="Rutten L."/>
            <person name="Van Zeijl A."/>
            <person name="Liu W."/>
            <person name="Santuari L."/>
            <person name="Cao Q."/>
            <person name="Sharma T."/>
            <person name="Shen D."/>
            <person name="Roswanjaya Y."/>
            <person name="Wardhani T."/>
            <person name="Kalhor M.S."/>
            <person name="Jansen J."/>
            <person name="Van den Hoogen J."/>
            <person name="Gungor B."/>
            <person name="Hartog M."/>
            <person name="Hontelez J."/>
            <person name="Verver J."/>
            <person name="Yang W.-C."/>
            <person name="Schijlen E."/>
            <person name="Repin R."/>
            <person name="Schilthuizen M."/>
            <person name="Schranz E."/>
            <person name="Heidstra R."/>
            <person name="Miyata K."/>
            <person name="Fedorova E."/>
            <person name="Kohlen W."/>
            <person name="Bisseling T."/>
            <person name="Smit S."/>
            <person name="Geurts R."/>
        </authorList>
    </citation>
    <scope>NUCLEOTIDE SEQUENCE [LARGE SCALE GENOMIC DNA]</scope>
    <source>
        <strain evidence="2">cv. WU1-14</strain>
    </source>
</reference>
<keyword evidence="2" id="KW-1185">Reference proteome</keyword>
<dbReference type="Proteomes" id="UP000237105">
    <property type="component" value="Unassembled WGS sequence"/>
</dbReference>
<sequence length="154" mass="17053">MVGDDSIKLDCNNEVLAAVTTLEYKVDTLSLKFDQLSTTISPSSSQPKQNLSTTFFVSKPSHPPPTTTLLPTLFHSAPPKFHYHSTFHPTIPTPDPSPKPPQCHYTLPPQPTYIDSDDKNQATVAHPFFGSDSKDKIKNGFTLQPCQSILFQQL</sequence>
<evidence type="ECO:0000313" key="2">
    <source>
        <dbReference type="Proteomes" id="UP000237105"/>
    </source>
</evidence>
<organism evidence="1 2">
    <name type="scientific">Parasponia andersonii</name>
    <name type="common">Sponia andersonii</name>
    <dbReference type="NCBI Taxonomy" id="3476"/>
    <lineage>
        <taxon>Eukaryota</taxon>
        <taxon>Viridiplantae</taxon>
        <taxon>Streptophyta</taxon>
        <taxon>Embryophyta</taxon>
        <taxon>Tracheophyta</taxon>
        <taxon>Spermatophyta</taxon>
        <taxon>Magnoliopsida</taxon>
        <taxon>eudicotyledons</taxon>
        <taxon>Gunneridae</taxon>
        <taxon>Pentapetalae</taxon>
        <taxon>rosids</taxon>
        <taxon>fabids</taxon>
        <taxon>Rosales</taxon>
        <taxon>Cannabaceae</taxon>
        <taxon>Parasponia</taxon>
    </lineage>
</organism>
<protein>
    <submittedName>
        <fullName evidence="1">Uncharacterized protein</fullName>
    </submittedName>
</protein>
<gene>
    <name evidence="1" type="ORF">PanWU01x14_335230</name>
</gene>
<name>A0A2P5AGC7_PARAD</name>
<evidence type="ECO:0000313" key="1">
    <source>
        <dbReference type="EMBL" id="PON35574.1"/>
    </source>
</evidence>
<dbReference type="OrthoDB" id="10570981at2759"/>
<dbReference type="AlphaFoldDB" id="A0A2P5AGC7"/>
<accession>A0A2P5AGC7</accession>
<dbReference type="EMBL" id="JXTB01000606">
    <property type="protein sequence ID" value="PON35574.1"/>
    <property type="molecule type" value="Genomic_DNA"/>
</dbReference>